<dbReference type="InterPro" id="IPR016040">
    <property type="entry name" value="NAD(P)-bd_dom"/>
</dbReference>
<comment type="pathway">
    <text evidence="3 7">Carbohydrate metabolism; galactose metabolism.</text>
</comment>
<dbReference type="GO" id="GO:0003978">
    <property type="term" value="F:UDP-glucose 4-epimerase activity"/>
    <property type="evidence" value="ECO:0007669"/>
    <property type="project" value="UniProtKB-UniRule"/>
</dbReference>
<dbReference type="InterPro" id="IPR005886">
    <property type="entry name" value="UDP_G4E"/>
</dbReference>
<feature type="domain" description="NAD(P)-binding" evidence="8">
    <location>
        <begin position="4"/>
        <end position="319"/>
    </location>
</feature>
<comment type="subunit">
    <text evidence="7">Homodimer.</text>
</comment>
<evidence type="ECO:0000313" key="10">
    <source>
        <dbReference type="Proteomes" id="UP001162131"/>
    </source>
</evidence>
<gene>
    <name evidence="9" type="ORF">BSTOLATCC_MIC33122</name>
</gene>
<dbReference type="FunFam" id="3.90.25.10:FF:000028">
    <property type="entry name" value="UDP-glucose 4-epimerase GalE"/>
    <property type="match status" value="1"/>
</dbReference>
<comment type="similarity">
    <text evidence="7">Belongs to the NAD(P)-dependent epimerase/dehydratase family.</text>
</comment>
<proteinExistence type="inferred from homology"/>
<protein>
    <recommendedName>
        <fullName evidence="4 7">UDP-glucose 4-epimerase</fullName>
        <ecNumber evidence="4 7">5.1.3.2</ecNumber>
    </recommendedName>
</protein>
<dbReference type="EC" id="5.1.3.2" evidence="4 7"/>
<keyword evidence="7" id="KW-0119">Carbohydrate metabolism</keyword>
<dbReference type="EMBL" id="CAJZBQ010000033">
    <property type="protein sequence ID" value="CAG9323221.1"/>
    <property type="molecule type" value="Genomic_DNA"/>
</dbReference>
<evidence type="ECO:0000256" key="2">
    <source>
        <dbReference type="ARBA" id="ARBA00001911"/>
    </source>
</evidence>
<dbReference type="CDD" id="cd05247">
    <property type="entry name" value="UDP_G4E_1_SDR_e"/>
    <property type="match status" value="1"/>
</dbReference>
<evidence type="ECO:0000313" key="9">
    <source>
        <dbReference type="EMBL" id="CAG9323221.1"/>
    </source>
</evidence>
<keyword evidence="5 7" id="KW-0520">NAD</keyword>
<dbReference type="AlphaFoldDB" id="A0AAU9JN86"/>
<dbReference type="Gene3D" id="3.40.50.720">
    <property type="entry name" value="NAD(P)-binding Rossmann-like Domain"/>
    <property type="match status" value="1"/>
</dbReference>
<evidence type="ECO:0000256" key="7">
    <source>
        <dbReference type="RuleBase" id="RU366046"/>
    </source>
</evidence>
<evidence type="ECO:0000259" key="8">
    <source>
        <dbReference type="Pfam" id="PF16363"/>
    </source>
</evidence>
<dbReference type="SUPFAM" id="SSF51735">
    <property type="entry name" value="NAD(P)-binding Rossmann-fold domains"/>
    <property type="match status" value="1"/>
</dbReference>
<dbReference type="GO" id="GO:0005829">
    <property type="term" value="C:cytosol"/>
    <property type="evidence" value="ECO:0007669"/>
    <property type="project" value="TreeGrafter"/>
</dbReference>
<keyword evidence="10" id="KW-1185">Reference proteome</keyword>
<evidence type="ECO:0000256" key="6">
    <source>
        <dbReference type="ARBA" id="ARBA00023235"/>
    </source>
</evidence>
<evidence type="ECO:0000256" key="3">
    <source>
        <dbReference type="ARBA" id="ARBA00004947"/>
    </source>
</evidence>
<comment type="cofactor">
    <cofactor evidence="2 7">
        <name>NAD(+)</name>
        <dbReference type="ChEBI" id="CHEBI:57540"/>
    </cofactor>
</comment>
<name>A0AAU9JN86_9CILI</name>
<dbReference type="PANTHER" id="PTHR43725:SF47">
    <property type="entry name" value="UDP-GLUCOSE 4-EPIMERASE"/>
    <property type="match status" value="1"/>
</dbReference>
<organism evidence="9 10">
    <name type="scientific">Blepharisma stoltei</name>
    <dbReference type="NCBI Taxonomy" id="1481888"/>
    <lineage>
        <taxon>Eukaryota</taxon>
        <taxon>Sar</taxon>
        <taxon>Alveolata</taxon>
        <taxon>Ciliophora</taxon>
        <taxon>Postciliodesmatophora</taxon>
        <taxon>Heterotrichea</taxon>
        <taxon>Heterotrichida</taxon>
        <taxon>Blepharismidae</taxon>
        <taxon>Blepharisma</taxon>
    </lineage>
</organism>
<dbReference type="Pfam" id="PF16363">
    <property type="entry name" value="GDP_Man_Dehyd"/>
    <property type="match status" value="1"/>
</dbReference>
<dbReference type="GO" id="GO:0006012">
    <property type="term" value="P:galactose metabolic process"/>
    <property type="evidence" value="ECO:0007669"/>
    <property type="project" value="InterPro"/>
</dbReference>
<sequence>MSVLVTGGLGYIGAHIVVELSAHFEKIHIIDDLSNANLSVLENLRKLVPEEKLIFHQGDIRNPEFLENVFGESIDSVVHLAAKKAVGESMSNPLLYYDVNVAGTLNLIKAMRNHRVKKLIFSSTACVYKEKTLPHTEDDTLEPENVYGQTKLISETMIGDYAKSDSEFQAIILRYFNAVGAHPSGLIGEDPRGIPNNLLPYIQRVALGSLPQLNIFGDDYNTPDGTAIRDYIHVVDLAHGHISALLNLTPGVKIYNLGTGKGSSVKEVVEAYEKAINREINKRVAERRPGDVDVLLADPSKANRELNWRSEKTLSDICEDDWRFARNSKIVI</sequence>
<dbReference type="PANTHER" id="PTHR43725">
    <property type="entry name" value="UDP-GLUCOSE 4-EPIMERASE"/>
    <property type="match status" value="1"/>
</dbReference>
<dbReference type="Proteomes" id="UP001162131">
    <property type="component" value="Unassembled WGS sequence"/>
</dbReference>
<keyword evidence="6 7" id="KW-0413">Isomerase</keyword>
<dbReference type="NCBIfam" id="TIGR01179">
    <property type="entry name" value="galE"/>
    <property type="match status" value="1"/>
</dbReference>
<comment type="caution">
    <text evidence="9">The sequence shown here is derived from an EMBL/GenBank/DDBJ whole genome shotgun (WGS) entry which is preliminary data.</text>
</comment>
<reference evidence="9" key="1">
    <citation type="submission" date="2021-09" db="EMBL/GenBank/DDBJ databases">
        <authorList>
            <consortium name="AG Swart"/>
            <person name="Singh M."/>
            <person name="Singh A."/>
            <person name="Seah K."/>
            <person name="Emmerich C."/>
        </authorList>
    </citation>
    <scope>NUCLEOTIDE SEQUENCE</scope>
    <source>
        <strain evidence="9">ATCC30299</strain>
    </source>
</reference>
<evidence type="ECO:0000256" key="1">
    <source>
        <dbReference type="ARBA" id="ARBA00000083"/>
    </source>
</evidence>
<evidence type="ECO:0000256" key="5">
    <source>
        <dbReference type="ARBA" id="ARBA00023027"/>
    </source>
</evidence>
<dbReference type="Gene3D" id="3.90.25.10">
    <property type="entry name" value="UDP-galactose 4-epimerase, domain 1"/>
    <property type="match status" value="1"/>
</dbReference>
<accession>A0AAU9JN86</accession>
<dbReference type="InterPro" id="IPR036291">
    <property type="entry name" value="NAD(P)-bd_dom_sf"/>
</dbReference>
<evidence type="ECO:0000256" key="4">
    <source>
        <dbReference type="ARBA" id="ARBA00013189"/>
    </source>
</evidence>
<comment type="catalytic activity">
    <reaction evidence="1 7">
        <text>UDP-alpha-D-glucose = UDP-alpha-D-galactose</text>
        <dbReference type="Rhea" id="RHEA:22168"/>
        <dbReference type="ChEBI" id="CHEBI:58885"/>
        <dbReference type="ChEBI" id="CHEBI:66914"/>
        <dbReference type="EC" id="5.1.3.2"/>
    </reaction>
</comment>